<name>A0ABR1DLP7_NECAM</name>
<protein>
    <recommendedName>
        <fullName evidence="3">Transcription factor Iwr1 domain-containing protein</fullName>
    </recommendedName>
</protein>
<dbReference type="Proteomes" id="UP001303046">
    <property type="component" value="Unassembled WGS sequence"/>
</dbReference>
<feature type="compositionally biased region" description="Acidic residues" evidence="2">
    <location>
        <begin position="232"/>
        <end position="246"/>
    </location>
</feature>
<evidence type="ECO:0000313" key="4">
    <source>
        <dbReference type="EMBL" id="KAK6751384.1"/>
    </source>
</evidence>
<keyword evidence="5" id="KW-1185">Reference proteome</keyword>
<reference evidence="4 5" key="1">
    <citation type="submission" date="2023-08" db="EMBL/GenBank/DDBJ databases">
        <title>A Necator americanus chromosomal reference genome.</title>
        <authorList>
            <person name="Ilik V."/>
            <person name="Petrzelkova K.J."/>
            <person name="Pardy F."/>
            <person name="Fuh T."/>
            <person name="Niatou-Singa F.S."/>
            <person name="Gouil Q."/>
            <person name="Baker L."/>
            <person name="Ritchie M.E."/>
            <person name="Jex A.R."/>
            <person name="Gazzola D."/>
            <person name="Li H."/>
            <person name="Toshio Fujiwara R."/>
            <person name="Zhan B."/>
            <person name="Aroian R.V."/>
            <person name="Pafco B."/>
            <person name="Schwarz E.M."/>
        </authorList>
    </citation>
    <scope>NUCLEOTIDE SEQUENCE [LARGE SCALE GENOMIC DNA]</scope>
    <source>
        <strain evidence="4 5">Aroian</strain>
        <tissue evidence="4">Whole animal</tissue>
    </source>
</reference>
<feature type="region of interest" description="Disordered" evidence="2">
    <location>
        <begin position="166"/>
        <end position="187"/>
    </location>
</feature>
<accession>A0ABR1DLP7</accession>
<evidence type="ECO:0000313" key="5">
    <source>
        <dbReference type="Proteomes" id="UP001303046"/>
    </source>
</evidence>
<dbReference type="InterPro" id="IPR013883">
    <property type="entry name" value="TF_Iwr1_dom"/>
</dbReference>
<evidence type="ECO:0000256" key="1">
    <source>
        <dbReference type="ARBA" id="ARBA00010218"/>
    </source>
</evidence>
<gene>
    <name evidence="4" type="primary">Necator_chrIV.g16318</name>
    <name evidence="4" type="ORF">RB195_003022</name>
</gene>
<dbReference type="EMBL" id="JAVFWL010000004">
    <property type="protein sequence ID" value="KAK6751384.1"/>
    <property type="molecule type" value="Genomic_DNA"/>
</dbReference>
<comment type="similarity">
    <text evidence="1">Belongs to the IWR1/SLC7A6OS family.</text>
</comment>
<proteinExistence type="inferred from homology"/>
<sequence length="343" mass="39377">MAFSFRLNTESALIQRYNYYVISAVLLYVEINQPGIWDGAGFRMVVIHIVAQLLSFFTIVQIISAKAKPTIIFAQKNRADIVQLRDKERMTDLMPIIRVRRKRSADPRAALIMETKKRKDDPLLFSLFKTDNDNEGIDGIKSGVRVIDFKADSSEVAAGRGLEFIGELNEPGAGPSDDPMGDRGDVEEPVGYDYYKIYRGSMTEPIREWDADVELRFATEEEQTLLLGNSDSESDCAADDDDDSNDENNWRNDYPEEEDDDTEDEDVNYYDDDDREFRRTVHEDNDESPFALEGMRRRLEGFAMEAYEGEEDNSDDDDDYLRGNHSGPSNDDDDSYDDRYRED</sequence>
<feature type="region of interest" description="Disordered" evidence="2">
    <location>
        <begin position="225"/>
        <end position="343"/>
    </location>
</feature>
<comment type="caution">
    <text evidence="4">The sequence shown here is derived from an EMBL/GenBank/DDBJ whole genome shotgun (WGS) entry which is preliminary data.</text>
</comment>
<organism evidence="4 5">
    <name type="scientific">Necator americanus</name>
    <name type="common">Human hookworm</name>
    <dbReference type="NCBI Taxonomy" id="51031"/>
    <lineage>
        <taxon>Eukaryota</taxon>
        <taxon>Metazoa</taxon>
        <taxon>Ecdysozoa</taxon>
        <taxon>Nematoda</taxon>
        <taxon>Chromadorea</taxon>
        <taxon>Rhabditida</taxon>
        <taxon>Rhabditina</taxon>
        <taxon>Rhabditomorpha</taxon>
        <taxon>Strongyloidea</taxon>
        <taxon>Ancylostomatidae</taxon>
        <taxon>Bunostominae</taxon>
        <taxon>Necator</taxon>
    </lineage>
</organism>
<evidence type="ECO:0000256" key="2">
    <source>
        <dbReference type="SAM" id="MobiDB-lite"/>
    </source>
</evidence>
<evidence type="ECO:0000259" key="3">
    <source>
        <dbReference type="Pfam" id="PF08574"/>
    </source>
</evidence>
<feature type="compositionally biased region" description="Acidic residues" evidence="2">
    <location>
        <begin position="255"/>
        <end position="274"/>
    </location>
</feature>
<dbReference type="Pfam" id="PF08574">
    <property type="entry name" value="Iwr1"/>
    <property type="match status" value="1"/>
</dbReference>
<feature type="compositionally biased region" description="Acidic residues" evidence="2">
    <location>
        <begin position="307"/>
        <end position="319"/>
    </location>
</feature>
<feature type="domain" description="Transcription factor Iwr1" evidence="3">
    <location>
        <begin position="192"/>
        <end position="258"/>
    </location>
</feature>